<evidence type="ECO:0000256" key="1">
    <source>
        <dbReference type="SAM" id="MobiDB-lite"/>
    </source>
</evidence>
<feature type="domain" description="DUF7719" evidence="3">
    <location>
        <begin position="160"/>
        <end position="227"/>
    </location>
</feature>
<protein>
    <submittedName>
        <fullName evidence="4">1264_t:CDS:1</fullName>
    </submittedName>
</protein>
<feature type="compositionally biased region" description="Basic and acidic residues" evidence="1">
    <location>
        <begin position="1"/>
        <end position="10"/>
    </location>
</feature>
<dbReference type="Pfam" id="PF24841">
    <property type="entry name" value="DUF7719"/>
    <property type="match status" value="1"/>
</dbReference>
<proteinExistence type="predicted"/>
<feature type="region of interest" description="Disordered" evidence="1">
    <location>
        <begin position="1"/>
        <end position="26"/>
    </location>
</feature>
<keyword evidence="5" id="KW-1185">Reference proteome</keyword>
<name>A0A9N9AC14_9GLOM</name>
<keyword evidence="2" id="KW-1133">Transmembrane helix</keyword>
<feature type="transmembrane region" description="Helical" evidence="2">
    <location>
        <begin position="199"/>
        <end position="221"/>
    </location>
</feature>
<keyword evidence="2" id="KW-0812">Transmembrane</keyword>
<feature type="transmembrane region" description="Helical" evidence="2">
    <location>
        <begin position="102"/>
        <end position="121"/>
    </location>
</feature>
<evidence type="ECO:0000259" key="3">
    <source>
        <dbReference type="Pfam" id="PF24841"/>
    </source>
</evidence>
<gene>
    <name evidence="4" type="ORF">DEBURN_LOCUS5779</name>
</gene>
<dbReference type="PANTHER" id="PTHR37846">
    <property type="entry name" value="YALI0B21296P"/>
    <property type="match status" value="1"/>
</dbReference>
<feature type="region of interest" description="Disordered" evidence="1">
    <location>
        <begin position="64"/>
        <end position="91"/>
    </location>
</feature>
<evidence type="ECO:0000313" key="4">
    <source>
        <dbReference type="EMBL" id="CAG8523405.1"/>
    </source>
</evidence>
<dbReference type="InterPro" id="IPR056136">
    <property type="entry name" value="DUF7719"/>
</dbReference>
<evidence type="ECO:0000256" key="2">
    <source>
        <dbReference type="SAM" id="Phobius"/>
    </source>
</evidence>
<feature type="transmembrane region" description="Helical" evidence="2">
    <location>
        <begin position="162"/>
        <end position="179"/>
    </location>
</feature>
<reference evidence="4" key="1">
    <citation type="submission" date="2021-06" db="EMBL/GenBank/DDBJ databases">
        <authorList>
            <person name="Kallberg Y."/>
            <person name="Tangrot J."/>
            <person name="Rosling A."/>
        </authorList>
    </citation>
    <scope>NUCLEOTIDE SEQUENCE</scope>
    <source>
        <strain evidence="4">AZ414A</strain>
    </source>
</reference>
<comment type="caution">
    <text evidence="4">The sequence shown here is derived from an EMBL/GenBank/DDBJ whole genome shotgun (WGS) entry which is preliminary data.</text>
</comment>
<dbReference type="AlphaFoldDB" id="A0A9N9AC14"/>
<organism evidence="4 5">
    <name type="scientific">Diversispora eburnea</name>
    <dbReference type="NCBI Taxonomy" id="1213867"/>
    <lineage>
        <taxon>Eukaryota</taxon>
        <taxon>Fungi</taxon>
        <taxon>Fungi incertae sedis</taxon>
        <taxon>Mucoromycota</taxon>
        <taxon>Glomeromycotina</taxon>
        <taxon>Glomeromycetes</taxon>
        <taxon>Diversisporales</taxon>
        <taxon>Diversisporaceae</taxon>
        <taxon>Diversispora</taxon>
    </lineage>
</organism>
<accession>A0A9N9AC14</accession>
<dbReference type="Proteomes" id="UP000789706">
    <property type="component" value="Unassembled WGS sequence"/>
</dbReference>
<keyword evidence="2" id="KW-0472">Membrane</keyword>
<sequence length="228" mass="26657">MGKSTQEERRQRKNTQDTNNKEEILDDIPEDEKIRLIKSTGILENFKESGVRIVQTEVGKEPKIREIKEGEEEEREGEKRESEEIEEEEGEDPYAHGIVFQAFLYTIPLCAVYCVMDILVHRQYSETVLLFPVATRIFRVSPLLWGLVYYTNKNVSKNWMQLLMFMGSLICGSYLIWVVNNANYIGVMKRCPPLATLWIYFVIQLRLLPSCLSLLGSYIYFKYMGFKL</sequence>
<dbReference type="PANTHER" id="PTHR37846:SF1">
    <property type="entry name" value="DEACETYLASE-LIKE PROTEIN"/>
    <property type="match status" value="1"/>
</dbReference>
<evidence type="ECO:0000313" key="5">
    <source>
        <dbReference type="Proteomes" id="UP000789706"/>
    </source>
</evidence>
<dbReference type="OrthoDB" id="5597489at2759"/>
<feature type="transmembrane region" description="Helical" evidence="2">
    <location>
        <begin position="127"/>
        <end position="150"/>
    </location>
</feature>
<dbReference type="EMBL" id="CAJVPK010000535">
    <property type="protein sequence ID" value="CAG8523405.1"/>
    <property type="molecule type" value="Genomic_DNA"/>
</dbReference>